<gene>
    <name evidence="1" type="ORF">Tci_028233</name>
</gene>
<evidence type="ECO:0000313" key="1">
    <source>
        <dbReference type="EMBL" id="GEU56255.1"/>
    </source>
</evidence>
<proteinExistence type="predicted"/>
<organism evidence="1">
    <name type="scientific">Tanacetum cinerariifolium</name>
    <name type="common">Dalmatian daisy</name>
    <name type="synonym">Chrysanthemum cinerariifolium</name>
    <dbReference type="NCBI Taxonomy" id="118510"/>
    <lineage>
        <taxon>Eukaryota</taxon>
        <taxon>Viridiplantae</taxon>
        <taxon>Streptophyta</taxon>
        <taxon>Embryophyta</taxon>
        <taxon>Tracheophyta</taxon>
        <taxon>Spermatophyta</taxon>
        <taxon>Magnoliopsida</taxon>
        <taxon>eudicotyledons</taxon>
        <taxon>Gunneridae</taxon>
        <taxon>Pentapetalae</taxon>
        <taxon>asterids</taxon>
        <taxon>campanulids</taxon>
        <taxon>Asterales</taxon>
        <taxon>Asteraceae</taxon>
        <taxon>Asteroideae</taxon>
        <taxon>Anthemideae</taxon>
        <taxon>Anthemidinae</taxon>
        <taxon>Tanacetum</taxon>
    </lineage>
</organism>
<accession>A0A6L2L7H5</accession>
<reference evidence="1" key="1">
    <citation type="journal article" date="2019" name="Sci. Rep.">
        <title>Draft genome of Tanacetum cinerariifolium, the natural source of mosquito coil.</title>
        <authorList>
            <person name="Yamashiro T."/>
            <person name="Shiraishi A."/>
            <person name="Satake H."/>
            <person name="Nakayama K."/>
        </authorList>
    </citation>
    <scope>NUCLEOTIDE SEQUENCE</scope>
</reference>
<protein>
    <recommendedName>
        <fullName evidence="2">Transposase (Putative), gypsy type</fullName>
    </recommendedName>
</protein>
<dbReference type="AlphaFoldDB" id="A0A6L2L7H5"/>
<name>A0A6L2L7H5_TANCI</name>
<dbReference type="EMBL" id="BKCJ010003632">
    <property type="protein sequence ID" value="GEU56255.1"/>
    <property type="molecule type" value="Genomic_DNA"/>
</dbReference>
<evidence type="ECO:0008006" key="2">
    <source>
        <dbReference type="Google" id="ProtNLM"/>
    </source>
</evidence>
<comment type="caution">
    <text evidence="1">The sequence shown here is derived from an EMBL/GenBank/DDBJ whole genome shotgun (WGS) entry which is preliminary data.</text>
</comment>
<sequence>MPELVLDSHPKVHALEATCFGLRDQVSRYEHLKQHIEESQDAQMSILNDKVAKLDADILEMALHLKEKFDPHLLTTISGQRWLLTHGLKLAVVKCINLPKYLAAFGAAMSLAIKKGMQNGLSAGIDHKKAGRSLADVAAYNPVTGTDFNSTLQRLREVDFMLLSELSSHKYASVTNIMDINLLESLVDLVMDLSKLLRVIANLDRSKPTTKIMTMNNISYTKNNLYC</sequence>